<keyword evidence="1" id="KW-0812">Transmembrane</keyword>
<name>J9GW48_9ZZZZ</name>
<keyword evidence="1" id="KW-0472">Membrane</keyword>
<proteinExistence type="predicted"/>
<dbReference type="AlphaFoldDB" id="J9GW48"/>
<protein>
    <submittedName>
        <fullName evidence="2">Secreted protein</fullName>
    </submittedName>
</protein>
<feature type="non-terminal residue" evidence="2">
    <location>
        <position position="60"/>
    </location>
</feature>
<dbReference type="EMBL" id="AMCI01001669">
    <property type="protein sequence ID" value="EJX04830.1"/>
    <property type="molecule type" value="Genomic_DNA"/>
</dbReference>
<evidence type="ECO:0000256" key="1">
    <source>
        <dbReference type="SAM" id="Phobius"/>
    </source>
</evidence>
<comment type="caution">
    <text evidence="2">The sequence shown here is derived from an EMBL/GenBank/DDBJ whole genome shotgun (WGS) entry which is preliminary data.</text>
</comment>
<evidence type="ECO:0000313" key="2">
    <source>
        <dbReference type="EMBL" id="EJX04830.1"/>
    </source>
</evidence>
<reference evidence="2" key="1">
    <citation type="journal article" date="2012" name="PLoS ONE">
        <title>Gene sets for utilization of primary and secondary nutrition supplies in the distal gut of endangered iberian lynx.</title>
        <authorList>
            <person name="Alcaide M."/>
            <person name="Messina E."/>
            <person name="Richter M."/>
            <person name="Bargiela R."/>
            <person name="Peplies J."/>
            <person name="Huws S.A."/>
            <person name="Newbold C.J."/>
            <person name="Golyshin P.N."/>
            <person name="Simon M.A."/>
            <person name="Lopez G."/>
            <person name="Yakimov M.M."/>
            <person name="Ferrer M."/>
        </authorList>
    </citation>
    <scope>NUCLEOTIDE SEQUENCE</scope>
</reference>
<keyword evidence="1" id="KW-1133">Transmembrane helix</keyword>
<feature type="transmembrane region" description="Helical" evidence="1">
    <location>
        <begin position="28"/>
        <end position="46"/>
    </location>
</feature>
<organism evidence="2">
    <name type="scientific">gut metagenome</name>
    <dbReference type="NCBI Taxonomy" id="749906"/>
    <lineage>
        <taxon>unclassified sequences</taxon>
        <taxon>metagenomes</taxon>
        <taxon>organismal metagenomes</taxon>
    </lineage>
</organism>
<accession>J9GW48</accession>
<sequence length="60" mass="6767">MVIAAGLILSLAIFFSQSGVSHVLALFGLHLAILFFFYQHIVLQSVRRRIWIALLSYFGT</sequence>
<gene>
    <name evidence="2" type="ORF">EVA_07063</name>
</gene>